<feature type="compositionally biased region" description="Polar residues" evidence="6">
    <location>
        <begin position="145"/>
        <end position="160"/>
    </location>
</feature>
<keyword evidence="5 7" id="KW-0472">Membrane</keyword>
<feature type="compositionally biased region" description="Polar residues" evidence="6">
    <location>
        <begin position="498"/>
        <end position="508"/>
    </location>
</feature>
<dbReference type="FunFam" id="1.20.58.340:FF:000014">
    <property type="entry name" value="CorA family metal ion transporter"/>
    <property type="match status" value="1"/>
</dbReference>
<feature type="transmembrane region" description="Helical" evidence="7">
    <location>
        <begin position="871"/>
        <end position="892"/>
    </location>
</feature>
<proteinExistence type="inferred from homology"/>
<sequence length="899" mass="101298">MADNAHGNTHAPASSSTSSTVNNTVSYAQMAAPHSQSTPNAAVEGAAGTVQPSNTLSTSAQPKKRKHRGGKKQKRRNRRQSFAAVGEPLDDEVASDMADEPRPSLVDVNPQSSSRANSSFYRLRTKRSNDSLESEALLDHRDQPPSLQTRRQSVQHASNMLQSRSTLPFADSPQHLAAPAYTSGRYNLSYQQDADDDNDRTPLMTSSMRDIRTGTGYGGTNSTGRAQRRASLSIAMPPNVAMQHHSQSNMDDYDVNNPPSVPGSPVLGPETPYDDVMLNDSIDHASRSPPGSRGRMRDVLIDIDEEPAKKEPAKNPDDKPASASPAAPGGLRRRMTAMQAAEDVCFPQEDMSEIGNEDYMSRQDSSEPRGRRRRRRWPDLAVLEAWSQEEKEQRTLEGMRARKINEPLMVDGRLRPQKHAWHRNAEDAPYRFTYFNEEFENTIHSQTISELVQPGQTFRNLFVPDPPIIEDSTDDETDTDEEYVSMSRETTIDRRSAINGSSRANMQPSAIKRELKQASSGEQTRSSTPGRTPGRTPTGTPRVVMEKPKRYGPRPAFWLDVLSPTDAEMKIISKAFGIHPLTAEDILMQEQREKVELFKNYYFINYRTFEQDENSEDYLEPVNLYVVVFREGVISFHFSMTPHPANVRRRIRQLKDYLILSPDWISYAIIDDITDAYAPLSQRIEEEVDDIDEAVLRSYSIEEEQEIKKQNSSSFNTSSYNGTRSEKDPEGSRPTQDGGRDMLRRVGECRKKVMSLYRLLSTKADVIKGFAKRCNEQWDVAPRSEIGLYLGDIQDHIVTMTANLSHYETLLSRAHSNYLAHVNIRMNERQEKTSDILGKLTVLGTIVLPMNVVTGIWGMNCLVPGQDIENLNWFWCITSGLVMFGLFCYLIAKRVYGIV</sequence>
<dbReference type="Proteomes" id="UP000244855">
    <property type="component" value="Unassembled WGS sequence"/>
</dbReference>
<feature type="compositionally biased region" description="Low complexity" evidence="6">
    <location>
        <begin position="14"/>
        <end position="26"/>
    </location>
</feature>
<evidence type="ECO:0000256" key="7">
    <source>
        <dbReference type="SAM" id="Phobius"/>
    </source>
</evidence>
<dbReference type="PANTHER" id="PTHR21535:SF51">
    <property type="entry name" value="MANGANESE RESISTANCE PROTEIN MNR2"/>
    <property type="match status" value="1"/>
</dbReference>
<dbReference type="Pfam" id="PF01544">
    <property type="entry name" value="CorA"/>
    <property type="match status" value="2"/>
</dbReference>
<dbReference type="Gene3D" id="3.30.460.20">
    <property type="entry name" value="CorA soluble domain-like"/>
    <property type="match status" value="1"/>
</dbReference>
<feature type="compositionally biased region" description="Polar residues" evidence="6">
    <location>
        <begin position="109"/>
        <end position="120"/>
    </location>
</feature>
<feature type="compositionally biased region" description="Basic and acidic residues" evidence="6">
    <location>
        <begin position="359"/>
        <end position="369"/>
    </location>
</feature>
<feature type="compositionally biased region" description="Basic and acidic residues" evidence="6">
    <location>
        <begin position="295"/>
        <end position="320"/>
    </location>
</feature>
<organism evidence="8 9">
    <name type="scientific">Periconia macrospinosa</name>
    <dbReference type="NCBI Taxonomy" id="97972"/>
    <lineage>
        <taxon>Eukaryota</taxon>
        <taxon>Fungi</taxon>
        <taxon>Dikarya</taxon>
        <taxon>Ascomycota</taxon>
        <taxon>Pezizomycotina</taxon>
        <taxon>Dothideomycetes</taxon>
        <taxon>Pleosporomycetidae</taxon>
        <taxon>Pleosporales</taxon>
        <taxon>Massarineae</taxon>
        <taxon>Periconiaceae</taxon>
        <taxon>Periconia</taxon>
    </lineage>
</organism>
<evidence type="ECO:0000256" key="2">
    <source>
        <dbReference type="ARBA" id="ARBA00009765"/>
    </source>
</evidence>
<feature type="region of interest" description="Disordered" evidence="6">
    <location>
        <begin position="190"/>
        <end position="227"/>
    </location>
</feature>
<comment type="similarity">
    <text evidence="2">Belongs to the CorA metal ion transporter (MIT) (TC 1.A.35) family.</text>
</comment>
<protein>
    <submittedName>
        <fullName evidence="8">Cora-domain-containing protein</fullName>
    </submittedName>
</protein>
<dbReference type="InterPro" id="IPR045861">
    <property type="entry name" value="CorA_cytoplasmic_dom"/>
</dbReference>
<feature type="compositionally biased region" description="Basic residues" evidence="6">
    <location>
        <begin position="62"/>
        <end position="79"/>
    </location>
</feature>
<gene>
    <name evidence="8" type="ORF">DM02DRAFT_613163</name>
</gene>
<dbReference type="FunFam" id="1.20.58.340:FF:000008">
    <property type="entry name" value="CorA family metal ion transporter"/>
    <property type="match status" value="1"/>
</dbReference>
<dbReference type="PANTHER" id="PTHR21535">
    <property type="entry name" value="MAGNESIUM AND COBALT TRANSPORT PROTEIN/MITOCHONDRIAL IMPORT INNER MEMBRANE TRANSLOCASE SUBUNIT TIM8"/>
    <property type="match status" value="1"/>
</dbReference>
<evidence type="ECO:0000256" key="3">
    <source>
        <dbReference type="ARBA" id="ARBA00022692"/>
    </source>
</evidence>
<feature type="compositionally biased region" description="Polar residues" evidence="6">
    <location>
        <begin position="710"/>
        <end position="723"/>
    </location>
</feature>
<feature type="compositionally biased region" description="Acidic residues" evidence="6">
    <location>
        <begin position="88"/>
        <end position="98"/>
    </location>
</feature>
<dbReference type="OrthoDB" id="29879at2759"/>
<keyword evidence="9" id="KW-1185">Reference proteome</keyword>
<dbReference type="GO" id="GO:0000329">
    <property type="term" value="C:fungal-type vacuole membrane"/>
    <property type="evidence" value="ECO:0007669"/>
    <property type="project" value="TreeGrafter"/>
</dbReference>
<dbReference type="InterPro" id="IPR002523">
    <property type="entry name" value="MgTranspt_CorA/ZnTranspt_ZntB"/>
</dbReference>
<name>A0A2V1DW97_9PLEO</name>
<feature type="region of interest" description="Disordered" evidence="6">
    <location>
        <begin position="462"/>
        <end position="548"/>
    </location>
</feature>
<evidence type="ECO:0000256" key="4">
    <source>
        <dbReference type="ARBA" id="ARBA00022989"/>
    </source>
</evidence>
<evidence type="ECO:0000256" key="1">
    <source>
        <dbReference type="ARBA" id="ARBA00004141"/>
    </source>
</evidence>
<feature type="region of interest" description="Disordered" evidence="6">
    <location>
        <begin position="707"/>
        <end position="743"/>
    </location>
</feature>
<dbReference type="SUPFAM" id="SSF144083">
    <property type="entry name" value="Magnesium transport protein CorA, transmembrane region"/>
    <property type="match status" value="1"/>
</dbReference>
<evidence type="ECO:0000313" key="9">
    <source>
        <dbReference type="Proteomes" id="UP000244855"/>
    </source>
</evidence>
<dbReference type="AlphaFoldDB" id="A0A2V1DW97"/>
<dbReference type="GO" id="GO:0010961">
    <property type="term" value="P:intracellular magnesium ion homeostasis"/>
    <property type="evidence" value="ECO:0007669"/>
    <property type="project" value="TreeGrafter"/>
</dbReference>
<evidence type="ECO:0000256" key="6">
    <source>
        <dbReference type="SAM" id="MobiDB-lite"/>
    </source>
</evidence>
<dbReference type="GO" id="GO:0015095">
    <property type="term" value="F:magnesium ion transmembrane transporter activity"/>
    <property type="evidence" value="ECO:0007669"/>
    <property type="project" value="InterPro"/>
</dbReference>
<feature type="compositionally biased region" description="Polar residues" evidence="6">
    <location>
        <begin position="50"/>
        <end position="61"/>
    </location>
</feature>
<feature type="region of interest" description="Disordered" evidence="6">
    <location>
        <begin position="242"/>
        <end position="331"/>
    </location>
</feature>
<feature type="compositionally biased region" description="Acidic residues" evidence="6">
    <location>
        <begin position="471"/>
        <end position="483"/>
    </location>
</feature>
<dbReference type="EMBL" id="KZ805346">
    <property type="protein sequence ID" value="PVI02202.1"/>
    <property type="molecule type" value="Genomic_DNA"/>
</dbReference>
<dbReference type="Gene3D" id="1.20.58.340">
    <property type="entry name" value="Magnesium transport protein CorA, transmembrane region"/>
    <property type="match status" value="2"/>
</dbReference>
<dbReference type="STRING" id="97972.A0A2V1DW97"/>
<dbReference type="InterPro" id="IPR044089">
    <property type="entry name" value="Alr1-like"/>
</dbReference>
<keyword evidence="4 7" id="KW-1133">Transmembrane helix</keyword>
<feature type="region of interest" description="Disordered" evidence="6">
    <location>
        <begin position="347"/>
        <end position="374"/>
    </location>
</feature>
<dbReference type="CDD" id="cd12829">
    <property type="entry name" value="Alr1p-like"/>
    <property type="match status" value="1"/>
</dbReference>
<feature type="region of interest" description="Disordered" evidence="6">
    <location>
        <begin position="1"/>
        <end position="160"/>
    </location>
</feature>
<evidence type="ECO:0000256" key="5">
    <source>
        <dbReference type="ARBA" id="ARBA00023136"/>
    </source>
</evidence>
<keyword evidence="3 7" id="KW-0812">Transmembrane</keyword>
<feature type="compositionally biased region" description="Low complexity" evidence="6">
    <location>
        <begin position="524"/>
        <end position="542"/>
    </location>
</feature>
<dbReference type="InterPro" id="IPR045863">
    <property type="entry name" value="CorA_TM1_TM2"/>
</dbReference>
<reference evidence="8 9" key="1">
    <citation type="journal article" date="2018" name="Sci. Rep.">
        <title>Comparative genomics provides insights into the lifestyle and reveals functional heterogeneity of dark septate endophytic fungi.</title>
        <authorList>
            <person name="Knapp D.G."/>
            <person name="Nemeth J.B."/>
            <person name="Barry K."/>
            <person name="Hainaut M."/>
            <person name="Henrissat B."/>
            <person name="Johnson J."/>
            <person name="Kuo A."/>
            <person name="Lim J.H.P."/>
            <person name="Lipzen A."/>
            <person name="Nolan M."/>
            <person name="Ohm R.A."/>
            <person name="Tamas L."/>
            <person name="Grigoriev I.V."/>
            <person name="Spatafora J.W."/>
            <person name="Nagy L.G."/>
            <person name="Kovacs G.M."/>
        </authorList>
    </citation>
    <scope>NUCLEOTIDE SEQUENCE [LARGE SCALE GENOMIC DNA]</scope>
    <source>
        <strain evidence="8 9">DSE2036</strain>
    </source>
</reference>
<comment type="subcellular location">
    <subcellularLocation>
        <location evidence="1">Membrane</location>
        <topology evidence="1">Multi-pass membrane protein</topology>
    </subcellularLocation>
</comment>
<accession>A0A2V1DW97</accession>
<dbReference type="SUPFAM" id="SSF143865">
    <property type="entry name" value="CorA soluble domain-like"/>
    <property type="match status" value="1"/>
</dbReference>
<feature type="transmembrane region" description="Helical" evidence="7">
    <location>
        <begin position="836"/>
        <end position="859"/>
    </location>
</feature>
<evidence type="ECO:0000313" key="8">
    <source>
        <dbReference type="EMBL" id="PVI02202.1"/>
    </source>
</evidence>